<evidence type="ECO:0000256" key="1">
    <source>
        <dbReference type="SAM" id="Phobius"/>
    </source>
</evidence>
<dbReference type="Proteomes" id="UP000267469">
    <property type="component" value="Unassembled WGS sequence"/>
</dbReference>
<evidence type="ECO:0000313" key="3">
    <source>
        <dbReference type="EMBL" id="RNL87772.1"/>
    </source>
</evidence>
<keyword evidence="1" id="KW-0812">Transmembrane</keyword>
<dbReference type="InterPro" id="IPR029058">
    <property type="entry name" value="AB_hydrolase_fold"/>
</dbReference>
<organism evidence="3 4">
    <name type="scientific">Sinomicrobium pectinilyticum</name>
    <dbReference type="NCBI Taxonomy" id="1084421"/>
    <lineage>
        <taxon>Bacteria</taxon>
        <taxon>Pseudomonadati</taxon>
        <taxon>Bacteroidota</taxon>
        <taxon>Flavobacteriia</taxon>
        <taxon>Flavobacteriales</taxon>
        <taxon>Flavobacteriaceae</taxon>
        <taxon>Sinomicrobium</taxon>
    </lineage>
</organism>
<keyword evidence="1" id="KW-1133">Transmembrane helix</keyword>
<dbReference type="Gene3D" id="3.40.50.1820">
    <property type="entry name" value="alpha/beta hydrolase"/>
    <property type="match status" value="1"/>
</dbReference>
<proteinExistence type="predicted"/>
<dbReference type="AlphaFoldDB" id="A0A3N0EJ09"/>
<dbReference type="OrthoDB" id="59888at2"/>
<name>A0A3N0EJ09_SINP1</name>
<dbReference type="Pfam" id="PF12695">
    <property type="entry name" value="Abhydrolase_5"/>
    <property type="match status" value="1"/>
</dbReference>
<reference evidence="3 4" key="1">
    <citation type="submission" date="2018-10" db="EMBL/GenBank/DDBJ databases">
        <title>Sinomicrobium pectinilyticum sp. nov., a pectinase-producing bacterium isolated from alkaline and saline soil, and emended description of the genus Sinomicrobium.</title>
        <authorList>
            <person name="Cheng B."/>
            <person name="Li C."/>
            <person name="Lai Q."/>
            <person name="Du M."/>
            <person name="Shao Z."/>
            <person name="Xu P."/>
            <person name="Yang C."/>
        </authorList>
    </citation>
    <scope>NUCLEOTIDE SEQUENCE [LARGE SCALE GENOMIC DNA]</scope>
    <source>
        <strain evidence="3 4">5DNS001</strain>
    </source>
</reference>
<keyword evidence="4" id="KW-1185">Reference proteome</keyword>
<protein>
    <submittedName>
        <fullName evidence="3">Alpha/beta hydrolase</fullName>
    </submittedName>
</protein>
<evidence type="ECO:0000259" key="2">
    <source>
        <dbReference type="Pfam" id="PF12695"/>
    </source>
</evidence>
<comment type="caution">
    <text evidence="3">The sequence shown here is derived from an EMBL/GenBank/DDBJ whole genome shotgun (WGS) entry which is preliminary data.</text>
</comment>
<dbReference type="SUPFAM" id="SSF53474">
    <property type="entry name" value="alpha/beta-Hydrolases"/>
    <property type="match status" value="1"/>
</dbReference>
<dbReference type="RefSeq" id="WP_123215847.1">
    <property type="nucleotide sequence ID" value="NZ_RJTM01000070.1"/>
</dbReference>
<sequence>MKIKKRNGFRLVWFSLVTIFFIWQWTTYQSRNLPKNTFDDNNKVTVEELNDEIIFLSANPIYQNEIIFFQGGLTDPKAYAPLCRKMAENGFTCHLIKMDWRMPQWDYKKIETLFDLKNGKYIIGGHSQGAKMAAQFVYENPGLMKGLFLLGTSHPRDIDLSGRSIPTIKLYGELDGLASVFEVMENKNKLPEHTDLIEIKGGNHSQFGYLGKLLTDNNAEIDLAEQQRLTFDELIDFFHKTASKE</sequence>
<accession>A0A3N0EJ09</accession>
<keyword evidence="3" id="KW-0378">Hydrolase</keyword>
<dbReference type="InterPro" id="IPR029059">
    <property type="entry name" value="AB_hydrolase_5"/>
</dbReference>
<dbReference type="GO" id="GO:0016787">
    <property type="term" value="F:hydrolase activity"/>
    <property type="evidence" value="ECO:0007669"/>
    <property type="project" value="UniProtKB-KW"/>
</dbReference>
<evidence type="ECO:0000313" key="4">
    <source>
        <dbReference type="Proteomes" id="UP000267469"/>
    </source>
</evidence>
<feature type="transmembrane region" description="Helical" evidence="1">
    <location>
        <begin position="7"/>
        <end position="26"/>
    </location>
</feature>
<dbReference type="EMBL" id="RJTM01000070">
    <property type="protein sequence ID" value="RNL87772.1"/>
    <property type="molecule type" value="Genomic_DNA"/>
</dbReference>
<feature type="domain" description="Alpha/beta hydrolase fold-5" evidence="2">
    <location>
        <begin position="66"/>
        <end position="227"/>
    </location>
</feature>
<gene>
    <name evidence="3" type="ORF">ED312_09865</name>
</gene>
<keyword evidence="1" id="KW-0472">Membrane</keyword>